<dbReference type="Gene3D" id="3.30.300.30">
    <property type="match status" value="1"/>
</dbReference>
<dbReference type="PANTHER" id="PTHR45527:SF1">
    <property type="entry name" value="FATTY ACID SYNTHASE"/>
    <property type="match status" value="1"/>
</dbReference>
<protein>
    <submittedName>
        <fullName evidence="3">AMP-binding protein</fullName>
    </submittedName>
</protein>
<dbReference type="Proteomes" id="UP001241605">
    <property type="component" value="Chromosome"/>
</dbReference>
<dbReference type="InterPro" id="IPR000873">
    <property type="entry name" value="AMP-dep_synth/lig_dom"/>
</dbReference>
<dbReference type="Pfam" id="PF13193">
    <property type="entry name" value="AMP-binding_C"/>
    <property type="match status" value="1"/>
</dbReference>
<dbReference type="InterPro" id="IPR042099">
    <property type="entry name" value="ANL_N_sf"/>
</dbReference>
<evidence type="ECO:0000259" key="2">
    <source>
        <dbReference type="Pfam" id="PF13193"/>
    </source>
</evidence>
<keyword evidence="4" id="KW-1185">Reference proteome</keyword>
<dbReference type="Pfam" id="PF00501">
    <property type="entry name" value="AMP-binding"/>
    <property type="match status" value="1"/>
</dbReference>
<dbReference type="InterPro" id="IPR020845">
    <property type="entry name" value="AMP-binding_CS"/>
</dbReference>
<evidence type="ECO:0000313" key="4">
    <source>
        <dbReference type="Proteomes" id="UP001241605"/>
    </source>
</evidence>
<organism evidence="3 4">
    <name type="scientific">Tropicibacter oceani</name>
    <dbReference type="NCBI Taxonomy" id="3058420"/>
    <lineage>
        <taxon>Bacteria</taxon>
        <taxon>Pseudomonadati</taxon>
        <taxon>Pseudomonadota</taxon>
        <taxon>Alphaproteobacteria</taxon>
        <taxon>Rhodobacterales</taxon>
        <taxon>Roseobacteraceae</taxon>
        <taxon>Tropicibacter</taxon>
    </lineage>
</organism>
<sequence length="503" mass="54306">MALTLASRFKTLIDLCQTRSGQTALIGVRDSLSYAGLGRRTQAIYHALSTAPQGMVLIHGHKEMDVVPAMMAATFAGRGFVFADISYPAGRVAQIIQTCNCGVVLRTDPKALQTDLFTIDTGRLSDRILEDLRLDPKDEEALFYVTFTSGSTGVPKGIPTTRASYAALSDWFEPENTGSAGGTDAHVSHASMAFDMSMSDIWTALFAGRSLYLLDHTNTLSPRANIHQLLSHPKAPAGTLTATPAFFALMLEDPKFNAQTLPRLRAFWIGGEAVQRSLLLRLRDRFPGCEIHHAYGPSECACITHSHILSDAALAGTGPLPLGPEQSGCRVLVDTGKGFALTGQGEIVLVGPQVGTCYWPLDHPNNANFGMVQGMRSYRTGDHGEVDETGSLKIHGRIDNQVKVNGFRIELGEIERSAVQVDGIRQAVALQADESSPTRGLILVLNGDGLDQGADKIGHVRDHLRATLPPFMMPAKIVIAPDLPMSHSGKIDRRAMKERFGTA</sequence>
<gene>
    <name evidence="3" type="ORF">QF118_02875</name>
</gene>
<dbReference type="InterPro" id="IPR025110">
    <property type="entry name" value="AMP-bd_C"/>
</dbReference>
<feature type="domain" description="AMP-dependent synthetase/ligase" evidence="1">
    <location>
        <begin position="17"/>
        <end position="359"/>
    </location>
</feature>
<proteinExistence type="predicted"/>
<name>A0ABY8QJ16_9RHOB</name>
<feature type="domain" description="AMP-binding enzyme C-terminal" evidence="2">
    <location>
        <begin position="413"/>
        <end position="490"/>
    </location>
</feature>
<evidence type="ECO:0000259" key="1">
    <source>
        <dbReference type="Pfam" id="PF00501"/>
    </source>
</evidence>
<dbReference type="RefSeq" id="WP_282301145.1">
    <property type="nucleotide sequence ID" value="NZ_CP124616.1"/>
</dbReference>
<dbReference type="PANTHER" id="PTHR45527">
    <property type="entry name" value="NONRIBOSOMAL PEPTIDE SYNTHETASE"/>
    <property type="match status" value="1"/>
</dbReference>
<dbReference type="Gene3D" id="3.40.50.12780">
    <property type="entry name" value="N-terminal domain of ligase-like"/>
    <property type="match status" value="1"/>
</dbReference>
<evidence type="ECO:0000313" key="3">
    <source>
        <dbReference type="EMBL" id="WGW04510.1"/>
    </source>
</evidence>
<dbReference type="InterPro" id="IPR045851">
    <property type="entry name" value="AMP-bd_C_sf"/>
</dbReference>
<accession>A0ABY8QJ16</accession>
<reference evidence="3 4" key="1">
    <citation type="submission" date="2023-05" db="EMBL/GenBank/DDBJ databases">
        <title>YMD87, complete Genome.</title>
        <authorList>
            <person name="Zhang J."/>
            <person name="Xu X."/>
        </authorList>
    </citation>
    <scope>NUCLEOTIDE SEQUENCE [LARGE SCALE GENOMIC DNA]</scope>
    <source>
        <strain evidence="3 4">YMD87</strain>
    </source>
</reference>
<dbReference type="SUPFAM" id="SSF56801">
    <property type="entry name" value="Acetyl-CoA synthetase-like"/>
    <property type="match status" value="1"/>
</dbReference>
<dbReference type="EMBL" id="CP124616">
    <property type="protein sequence ID" value="WGW04510.1"/>
    <property type="molecule type" value="Genomic_DNA"/>
</dbReference>
<dbReference type="PROSITE" id="PS00455">
    <property type="entry name" value="AMP_BINDING"/>
    <property type="match status" value="1"/>
</dbReference>